<dbReference type="Proteomes" id="UP000182412">
    <property type="component" value="Unassembled WGS sequence"/>
</dbReference>
<evidence type="ECO:0000313" key="3">
    <source>
        <dbReference type="Proteomes" id="UP000182412"/>
    </source>
</evidence>
<proteinExistence type="predicted"/>
<dbReference type="Gene3D" id="3.40.50.10610">
    <property type="entry name" value="ABC-type transport auxiliary lipoprotein component"/>
    <property type="match status" value="1"/>
</dbReference>
<dbReference type="EMBL" id="FNJQ01000005">
    <property type="protein sequence ID" value="SDP05904.1"/>
    <property type="molecule type" value="Genomic_DNA"/>
</dbReference>
<gene>
    <name evidence="2" type="ORF">SAMN05216366_10593</name>
</gene>
<feature type="signal peptide" evidence="1">
    <location>
        <begin position="1"/>
        <end position="22"/>
    </location>
</feature>
<keyword evidence="1" id="KW-0732">Signal</keyword>
<feature type="chain" id="PRO_5039672947" evidence="1">
    <location>
        <begin position="23"/>
        <end position="187"/>
    </location>
</feature>
<accession>A0A1H0PLN8</accession>
<protein>
    <submittedName>
        <fullName evidence="2">Uncharacterized protein</fullName>
    </submittedName>
</protein>
<dbReference type="RefSeq" id="WP_081342437.1">
    <property type="nucleotide sequence ID" value="NZ_FNJQ01000005.1"/>
</dbReference>
<evidence type="ECO:0000313" key="2">
    <source>
        <dbReference type="EMBL" id="SDP05904.1"/>
    </source>
</evidence>
<name>A0A1H0PLN8_SELRU</name>
<organism evidence="2 3">
    <name type="scientific">Selenomonas ruminantium</name>
    <dbReference type="NCBI Taxonomy" id="971"/>
    <lineage>
        <taxon>Bacteria</taxon>
        <taxon>Bacillati</taxon>
        <taxon>Bacillota</taxon>
        <taxon>Negativicutes</taxon>
        <taxon>Selenomonadales</taxon>
        <taxon>Selenomonadaceae</taxon>
        <taxon>Selenomonas</taxon>
    </lineage>
</organism>
<sequence>MLKRFIFVLAMFLALSSNGVAAAAGLSKIAVVPYVNATEETKDYVKDTIDDWYMHYFDQEDLLIVDREETETVLTKSGYDPDDMMLPSERIMAKVARQTGADYVVAMEVVNLKPTRHISFFSSKVNTTVRLKYHFYNAATDQMVTFQTTGVNNNKAVAIGFRSYKKSISDALQMAMEKGIDRMKGLI</sequence>
<evidence type="ECO:0000256" key="1">
    <source>
        <dbReference type="SAM" id="SignalP"/>
    </source>
</evidence>
<dbReference type="OrthoDB" id="1667368at2"/>
<reference evidence="2 3" key="1">
    <citation type="submission" date="2016-10" db="EMBL/GenBank/DDBJ databases">
        <authorList>
            <person name="de Groot N.N."/>
        </authorList>
    </citation>
    <scope>NUCLEOTIDE SEQUENCE [LARGE SCALE GENOMIC DNA]</scope>
    <source>
        <strain evidence="2 3">S137</strain>
    </source>
</reference>
<dbReference type="AlphaFoldDB" id="A0A1H0PLN8"/>